<dbReference type="AlphaFoldDB" id="A0AAD9TW50"/>
<sequence>MSQVRAFSSPELAATSSTTQTERPEDLSLEGIATNVKLLLKLIQDHTEASTRDLDDRKIQRVAGMMTILDDVKARIQKSQSLKNRKAELRRCNTDLRPNRGVSAAPRDKKQADPPAITDEKEKLRRQLYASLAARKSLEIMCSSLGKEKEIIASELARKVQELNGTEELINDLKAQNETLLGKLQHCATEHKEKRSSSSGGEIIPGNAALQERNKALSEHLLKSLDGYRSLKRKFKDAQEENASIRSTMEEMRQEVEAGLEQINGFRERIATREEQQLDIEAEVSALEHMFESFKLKISNHMHKKRDCAKLKAHINACKPSLLA</sequence>
<evidence type="ECO:0000256" key="1">
    <source>
        <dbReference type="SAM" id="Coils"/>
    </source>
</evidence>
<gene>
    <name evidence="3" type="ORF">Ddye_024781</name>
</gene>
<proteinExistence type="predicted"/>
<feature type="region of interest" description="Disordered" evidence="2">
    <location>
        <begin position="1"/>
        <end position="28"/>
    </location>
</feature>
<organism evidence="3 4">
    <name type="scientific">Dipteronia dyeriana</name>
    <dbReference type="NCBI Taxonomy" id="168575"/>
    <lineage>
        <taxon>Eukaryota</taxon>
        <taxon>Viridiplantae</taxon>
        <taxon>Streptophyta</taxon>
        <taxon>Embryophyta</taxon>
        <taxon>Tracheophyta</taxon>
        <taxon>Spermatophyta</taxon>
        <taxon>Magnoliopsida</taxon>
        <taxon>eudicotyledons</taxon>
        <taxon>Gunneridae</taxon>
        <taxon>Pentapetalae</taxon>
        <taxon>rosids</taxon>
        <taxon>malvids</taxon>
        <taxon>Sapindales</taxon>
        <taxon>Sapindaceae</taxon>
        <taxon>Hippocastanoideae</taxon>
        <taxon>Acereae</taxon>
        <taxon>Dipteronia</taxon>
    </lineage>
</organism>
<dbReference type="PANTHER" id="PTHR38378">
    <property type="entry name" value="MYOSIN HEAVY CHAIN-LIKE PROTEIN"/>
    <property type="match status" value="1"/>
</dbReference>
<evidence type="ECO:0000313" key="4">
    <source>
        <dbReference type="Proteomes" id="UP001280121"/>
    </source>
</evidence>
<dbReference type="Proteomes" id="UP001280121">
    <property type="component" value="Unassembled WGS sequence"/>
</dbReference>
<feature type="coiled-coil region" evidence="1">
    <location>
        <begin position="228"/>
        <end position="269"/>
    </location>
</feature>
<dbReference type="EMBL" id="JANJYI010000007">
    <property type="protein sequence ID" value="KAK2643018.1"/>
    <property type="molecule type" value="Genomic_DNA"/>
</dbReference>
<evidence type="ECO:0000256" key="2">
    <source>
        <dbReference type="SAM" id="MobiDB-lite"/>
    </source>
</evidence>
<feature type="coiled-coil region" evidence="1">
    <location>
        <begin position="156"/>
        <end position="183"/>
    </location>
</feature>
<keyword evidence="4" id="KW-1185">Reference proteome</keyword>
<evidence type="ECO:0000313" key="3">
    <source>
        <dbReference type="EMBL" id="KAK2643018.1"/>
    </source>
</evidence>
<feature type="region of interest" description="Disordered" evidence="2">
    <location>
        <begin position="96"/>
        <end position="119"/>
    </location>
</feature>
<feature type="compositionally biased region" description="Basic and acidic residues" evidence="2">
    <location>
        <begin position="106"/>
        <end position="119"/>
    </location>
</feature>
<comment type="caution">
    <text evidence="3">The sequence shown here is derived from an EMBL/GenBank/DDBJ whole genome shotgun (WGS) entry which is preliminary data.</text>
</comment>
<protein>
    <submittedName>
        <fullName evidence="3">Uncharacterized protein</fullName>
    </submittedName>
</protein>
<keyword evidence="1" id="KW-0175">Coiled coil</keyword>
<name>A0AAD9TW50_9ROSI</name>
<reference evidence="3" key="1">
    <citation type="journal article" date="2023" name="Plant J.">
        <title>Genome sequences and population genomics provide insights into the demographic history, inbreeding, and mutation load of two 'living fossil' tree species of Dipteronia.</title>
        <authorList>
            <person name="Feng Y."/>
            <person name="Comes H.P."/>
            <person name="Chen J."/>
            <person name="Zhu S."/>
            <person name="Lu R."/>
            <person name="Zhang X."/>
            <person name="Li P."/>
            <person name="Qiu J."/>
            <person name="Olsen K.M."/>
            <person name="Qiu Y."/>
        </authorList>
    </citation>
    <scope>NUCLEOTIDE SEQUENCE</scope>
    <source>
        <strain evidence="3">KIB01</strain>
    </source>
</reference>
<accession>A0AAD9TW50</accession>
<dbReference type="PANTHER" id="PTHR38378:SF3">
    <property type="entry name" value="MYOSIN HEAVY CHAIN-LIKE PROTEIN"/>
    <property type="match status" value="1"/>
</dbReference>